<dbReference type="EMBL" id="CP097885">
    <property type="protein sequence ID" value="URN40587.1"/>
    <property type="molecule type" value="Genomic_DNA"/>
</dbReference>
<keyword evidence="2" id="KW-1003">Cell membrane</keyword>
<feature type="transmembrane region" description="Helical" evidence="6">
    <location>
        <begin position="12"/>
        <end position="34"/>
    </location>
</feature>
<reference evidence="7 8" key="1">
    <citation type="submission" date="2022-05" db="EMBL/GenBank/DDBJ databases">
        <title>Identification of Peptoniphilus vaginalis-like Bacteria, Peptoniphilus septimus sp. nov. from Blood Cultures in a Cervical Cancer Patient receiving Chemotherapy: Case and Implications.</title>
        <authorList>
            <person name="Zhan X.-Y."/>
        </authorList>
    </citation>
    <scope>NUCLEOTIDE SEQUENCE [LARGE SCALE GENOMIC DNA]</scope>
    <source>
        <strain evidence="7 8">SAHP1</strain>
    </source>
</reference>
<dbReference type="Pfam" id="PF13520">
    <property type="entry name" value="AA_permease_2"/>
    <property type="match status" value="1"/>
</dbReference>
<feature type="transmembrane region" description="Helical" evidence="6">
    <location>
        <begin position="78"/>
        <end position="99"/>
    </location>
</feature>
<protein>
    <submittedName>
        <fullName evidence="7">APC family permease</fullName>
    </submittedName>
</protein>
<feature type="transmembrane region" description="Helical" evidence="6">
    <location>
        <begin position="148"/>
        <end position="166"/>
    </location>
</feature>
<dbReference type="Gene3D" id="1.20.1740.10">
    <property type="entry name" value="Amino acid/polyamine transporter I"/>
    <property type="match status" value="1"/>
</dbReference>
<keyword evidence="5 6" id="KW-0472">Membrane</keyword>
<feature type="transmembrane region" description="Helical" evidence="6">
    <location>
        <begin position="186"/>
        <end position="212"/>
    </location>
</feature>
<evidence type="ECO:0000256" key="4">
    <source>
        <dbReference type="ARBA" id="ARBA00022989"/>
    </source>
</evidence>
<feature type="transmembrane region" description="Helical" evidence="6">
    <location>
        <begin position="411"/>
        <end position="431"/>
    </location>
</feature>
<evidence type="ECO:0000313" key="8">
    <source>
        <dbReference type="Proteomes" id="UP001056218"/>
    </source>
</evidence>
<feature type="transmembrane region" description="Helical" evidence="6">
    <location>
        <begin position="345"/>
        <end position="363"/>
    </location>
</feature>
<gene>
    <name evidence="7" type="ORF">M9426_04890</name>
</gene>
<organism evidence="7 8">
    <name type="scientific">Peptoniphilus genitalis</name>
    <dbReference type="NCBI Taxonomy" id="3036303"/>
    <lineage>
        <taxon>Bacteria</taxon>
        <taxon>Bacillati</taxon>
        <taxon>Bacillota</taxon>
        <taxon>Tissierellia</taxon>
        <taxon>Tissierellales</taxon>
        <taxon>Peptoniphilaceae</taxon>
        <taxon>Peptoniphilus</taxon>
    </lineage>
</organism>
<evidence type="ECO:0000256" key="5">
    <source>
        <dbReference type="ARBA" id="ARBA00023136"/>
    </source>
</evidence>
<evidence type="ECO:0000313" key="7">
    <source>
        <dbReference type="EMBL" id="URN40587.1"/>
    </source>
</evidence>
<dbReference type="Proteomes" id="UP001056218">
    <property type="component" value="Chromosome"/>
</dbReference>
<evidence type="ECO:0000256" key="6">
    <source>
        <dbReference type="SAM" id="Phobius"/>
    </source>
</evidence>
<comment type="subcellular location">
    <subcellularLocation>
        <location evidence="1">Cell membrane</location>
        <topology evidence="1">Multi-pass membrane protein</topology>
    </subcellularLocation>
</comment>
<feature type="transmembrane region" description="Helical" evidence="6">
    <location>
        <begin position="40"/>
        <end position="57"/>
    </location>
</feature>
<feature type="transmembrane region" description="Helical" evidence="6">
    <location>
        <begin position="384"/>
        <end position="405"/>
    </location>
</feature>
<dbReference type="PANTHER" id="PTHR42770">
    <property type="entry name" value="AMINO ACID TRANSPORTER-RELATED"/>
    <property type="match status" value="1"/>
</dbReference>
<evidence type="ECO:0000256" key="3">
    <source>
        <dbReference type="ARBA" id="ARBA00022692"/>
    </source>
</evidence>
<evidence type="ECO:0000256" key="1">
    <source>
        <dbReference type="ARBA" id="ARBA00004651"/>
    </source>
</evidence>
<evidence type="ECO:0000256" key="2">
    <source>
        <dbReference type="ARBA" id="ARBA00022475"/>
    </source>
</evidence>
<feature type="transmembrane region" description="Helical" evidence="6">
    <location>
        <begin position="224"/>
        <end position="250"/>
    </location>
</feature>
<keyword evidence="8" id="KW-1185">Reference proteome</keyword>
<feature type="transmembrane region" description="Helical" evidence="6">
    <location>
        <begin position="119"/>
        <end position="136"/>
    </location>
</feature>
<feature type="transmembrane region" description="Helical" evidence="6">
    <location>
        <begin position="321"/>
        <end position="339"/>
    </location>
</feature>
<feature type="transmembrane region" description="Helical" evidence="6">
    <location>
        <begin position="270"/>
        <end position="294"/>
    </location>
</feature>
<accession>A0ABY4TKV8</accession>
<dbReference type="PANTHER" id="PTHR42770:SF7">
    <property type="entry name" value="MEMBRANE PROTEIN"/>
    <property type="match status" value="1"/>
</dbReference>
<keyword evidence="4 6" id="KW-1133">Transmembrane helix</keyword>
<dbReference type="InterPro" id="IPR050367">
    <property type="entry name" value="APC_superfamily"/>
</dbReference>
<dbReference type="PIRSF" id="PIRSF006060">
    <property type="entry name" value="AA_transporter"/>
    <property type="match status" value="1"/>
</dbReference>
<name>A0ABY4TKV8_9FIRM</name>
<keyword evidence="3 6" id="KW-0812">Transmembrane</keyword>
<proteinExistence type="predicted"/>
<dbReference type="RefSeq" id="WP_250341498.1">
    <property type="nucleotide sequence ID" value="NZ_CP097885.1"/>
</dbReference>
<sequence length="456" mass="49682">MTNKKQLGVINIIGLGVGGAIGSGIFVTLGSAMARTGRSILPITVISVFYMLLAYWYNMAISGVFVIEGGDYSMKGMLLPPILTGFGGWTNIIWAFGFTGYALALTQYLGDLWPIFTDNLKLSSSIILTIFFLLTIRGNRFVTIFQNIVTGLLILALVIFVFLGIPKVNINNYFNMSYDGGFFRNGIPGVIGAIAVMGWACQGTTMGPVGVIPITKKPKRNIPLGILLTCIVVSIIYGFMSFVASGVLTFDQYAGNNLSVTAKAILSPGLFAFFVIGGGICAIISSFLSVLVMIRNPLAQMADDGWLPEIFKKKSSDGYPYYCYLLVYVIALIPILTGMNVDNAISMLMIPTMVINAYLNIKCMYIPKNYPEQFENRGFRIPKLLFISSSVLGGICAAVIAITLFKELNLNNAIIAACVVIIPMFFSYLALRTNSVNENKLENQKKLIVEQALANN</sequence>
<dbReference type="InterPro" id="IPR002293">
    <property type="entry name" value="AA/rel_permease1"/>
</dbReference>